<dbReference type="InterPro" id="IPR050585">
    <property type="entry name" value="Xaa-Pro_dipeptidyl-ppase/CocE"/>
</dbReference>
<dbReference type="PANTHER" id="PTHR43056">
    <property type="entry name" value="PEPTIDASE S9 PROLYL OLIGOPEPTIDASE"/>
    <property type="match status" value="1"/>
</dbReference>
<evidence type="ECO:0000256" key="2">
    <source>
        <dbReference type="SAM" id="MobiDB-lite"/>
    </source>
</evidence>
<dbReference type="InterPro" id="IPR000383">
    <property type="entry name" value="Xaa-Pro-like_dom"/>
</dbReference>
<dbReference type="SMART" id="SM00939">
    <property type="entry name" value="PepX_C"/>
    <property type="match status" value="1"/>
</dbReference>
<organism evidence="4 5">
    <name type="scientific">Gordonia jinhuaensis</name>
    <dbReference type="NCBI Taxonomy" id="1517702"/>
    <lineage>
        <taxon>Bacteria</taxon>
        <taxon>Bacillati</taxon>
        <taxon>Actinomycetota</taxon>
        <taxon>Actinomycetes</taxon>
        <taxon>Mycobacteriales</taxon>
        <taxon>Gordoniaceae</taxon>
        <taxon>Gordonia</taxon>
    </lineage>
</organism>
<dbReference type="Gene3D" id="2.60.120.260">
    <property type="entry name" value="Galactose-binding domain-like"/>
    <property type="match status" value="1"/>
</dbReference>
<evidence type="ECO:0000259" key="3">
    <source>
        <dbReference type="SMART" id="SM00939"/>
    </source>
</evidence>
<evidence type="ECO:0000313" key="5">
    <source>
        <dbReference type="Proteomes" id="UP000621454"/>
    </source>
</evidence>
<dbReference type="Pfam" id="PF08530">
    <property type="entry name" value="PepX_C"/>
    <property type="match status" value="1"/>
</dbReference>
<reference evidence="4" key="1">
    <citation type="journal article" date="2014" name="Int. J. Syst. Evol. Microbiol.">
        <title>Complete genome sequence of Corynebacterium casei LMG S-19264T (=DSM 44701T), isolated from a smear-ripened cheese.</title>
        <authorList>
            <consortium name="US DOE Joint Genome Institute (JGI-PGF)"/>
            <person name="Walter F."/>
            <person name="Albersmeier A."/>
            <person name="Kalinowski J."/>
            <person name="Ruckert C."/>
        </authorList>
    </citation>
    <scope>NUCLEOTIDE SEQUENCE</scope>
    <source>
        <strain evidence="4">CGMCC 1.12827</strain>
    </source>
</reference>
<dbReference type="Gene3D" id="3.40.50.1820">
    <property type="entry name" value="alpha/beta hydrolase"/>
    <property type="match status" value="1"/>
</dbReference>
<comment type="caution">
    <text evidence="4">The sequence shown here is derived from an EMBL/GenBank/DDBJ whole genome shotgun (WGS) entry which is preliminary data.</text>
</comment>
<dbReference type="InterPro" id="IPR005674">
    <property type="entry name" value="CocE/Ser_esterase"/>
</dbReference>
<dbReference type="NCBIfam" id="TIGR00976">
    <property type="entry name" value="CocE_NonD"/>
    <property type="match status" value="1"/>
</dbReference>
<dbReference type="InterPro" id="IPR013736">
    <property type="entry name" value="Xaa-Pro_dipept_C"/>
</dbReference>
<dbReference type="InterPro" id="IPR008979">
    <property type="entry name" value="Galactose-bd-like_sf"/>
</dbReference>
<reference evidence="4" key="2">
    <citation type="submission" date="2020-09" db="EMBL/GenBank/DDBJ databases">
        <authorList>
            <person name="Sun Q."/>
            <person name="Zhou Y."/>
        </authorList>
    </citation>
    <scope>NUCLEOTIDE SEQUENCE</scope>
    <source>
        <strain evidence="4">CGMCC 1.12827</strain>
    </source>
</reference>
<proteinExistence type="predicted"/>
<dbReference type="InterPro" id="IPR029058">
    <property type="entry name" value="AB_hydrolase_fold"/>
</dbReference>
<keyword evidence="5" id="KW-1185">Reference proteome</keyword>
<dbReference type="PANTHER" id="PTHR43056:SF10">
    <property type="entry name" value="COCE_NOND FAMILY, PUTATIVE (AFU_ORTHOLOGUE AFUA_7G00600)-RELATED"/>
    <property type="match status" value="1"/>
</dbReference>
<protein>
    <submittedName>
        <fullName evidence="4">Peptidase</fullName>
    </submittedName>
</protein>
<keyword evidence="1" id="KW-0378">Hydrolase</keyword>
<feature type="region of interest" description="Disordered" evidence="2">
    <location>
        <begin position="1"/>
        <end position="21"/>
    </location>
</feature>
<evidence type="ECO:0000313" key="4">
    <source>
        <dbReference type="EMBL" id="GGB33855.1"/>
    </source>
</evidence>
<dbReference type="Proteomes" id="UP000621454">
    <property type="component" value="Unassembled WGS sequence"/>
</dbReference>
<dbReference type="SUPFAM" id="SSF49785">
    <property type="entry name" value="Galactose-binding domain-like"/>
    <property type="match status" value="1"/>
</dbReference>
<dbReference type="GO" id="GO:0008239">
    <property type="term" value="F:dipeptidyl-peptidase activity"/>
    <property type="evidence" value="ECO:0007669"/>
    <property type="project" value="InterPro"/>
</dbReference>
<dbReference type="AlphaFoldDB" id="A0A916T7P9"/>
<dbReference type="EMBL" id="BMGC01000014">
    <property type="protein sequence ID" value="GGB33855.1"/>
    <property type="molecule type" value="Genomic_DNA"/>
</dbReference>
<accession>A0A916T7P9</accession>
<dbReference type="Pfam" id="PF02129">
    <property type="entry name" value="Peptidase_S15"/>
    <property type="match status" value="1"/>
</dbReference>
<evidence type="ECO:0000256" key="1">
    <source>
        <dbReference type="ARBA" id="ARBA00022801"/>
    </source>
</evidence>
<gene>
    <name evidence="4" type="ORF">GCM10011489_22460</name>
</gene>
<feature type="domain" description="Xaa-Pro dipeptidyl-peptidase C-terminal" evidence="3">
    <location>
        <begin position="327"/>
        <end position="596"/>
    </location>
</feature>
<sequence length="605" mass="66117">MSDGVTLRATQVRPADERGHTVADTHPAIVTINPYNRALVDAVDTWRTIPAVVRGAATAPLRMIASVTGDAAQMPLTGGGIADVFGINRRLIRAGYAQLVVDVRGTGSSHGTWQILGEREQLDSVEVIDWAARQSWCNGVVGMTGWSYSAINSLQAADKRPDALGAIFAVEGCGDIVRDIYITGGMPSLFIPMWLSIVNGLKWIPDPRTLAHDLRSGHLPRWLAHRISSPATEMTSLAWGFLTGRDDRIHDDPYFDERDPHAERIEVPTFLFGAWHDLFGRSASQVYNRIPVEPGAKQLVMADGYHLDAGAGFGGPQSPPRVDVLERAWFDHWLKGIDNGVQEYGPVTLQQQGGSWSCAPAFPRPTGHTHHLYLSDTWSNSAHEGIFDGTLDDNGPERRRDLHIRPDLRGAASRDMTQVTAGASMGLGKHFTTDARFQERGGLGFTTAPMHTPTHLSGAMNLRVYVTTSANEGIWAVTVNDVAPDGTSTVLSNGALSMSNRAIDPQLSEYADDGTVLFAHHHLSRVRKLAVPSDTPLALDIDLVPTDAVIDIGHRLRVNVYAASFPRYLTTVPDLIKARGRRQHLVLDPERRSKLTVRVIGEPGW</sequence>
<dbReference type="SUPFAM" id="SSF53474">
    <property type="entry name" value="alpha/beta-Hydrolases"/>
    <property type="match status" value="1"/>
</dbReference>
<name>A0A916T7P9_9ACTN</name>